<keyword evidence="2" id="KW-1185">Reference proteome</keyword>
<evidence type="ECO:0000313" key="1">
    <source>
        <dbReference type="EMBL" id="KAK7841859.1"/>
    </source>
</evidence>
<sequence>MDTSTCGFLQNKCGWDHSLC</sequence>
<protein>
    <submittedName>
        <fullName evidence="1">Uncharacterized protein</fullName>
    </submittedName>
</protein>
<comment type="caution">
    <text evidence="1">The sequence shown here is derived from an EMBL/GenBank/DDBJ whole genome shotgun (WGS) entry which is preliminary data.</text>
</comment>
<evidence type="ECO:0000313" key="2">
    <source>
        <dbReference type="Proteomes" id="UP000237347"/>
    </source>
</evidence>
<accession>A0AAW0KTL3</accession>
<organism evidence="1 2">
    <name type="scientific">Quercus suber</name>
    <name type="common">Cork oak</name>
    <dbReference type="NCBI Taxonomy" id="58331"/>
    <lineage>
        <taxon>Eukaryota</taxon>
        <taxon>Viridiplantae</taxon>
        <taxon>Streptophyta</taxon>
        <taxon>Embryophyta</taxon>
        <taxon>Tracheophyta</taxon>
        <taxon>Spermatophyta</taxon>
        <taxon>Magnoliopsida</taxon>
        <taxon>eudicotyledons</taxon>
        <taxon>Gunneridae</taxon>
        <taxon>Pentapetalae</taxon>
        <taxon>rosids</taxon>
        <taxon>fabids</taxon>
        <taxon>Fagales</taxon>
        <taxon>Fagaceae</taxon>
        <taxon>Quercus</taxon>
    </lineage>
</organism>
<dbReference type="AlphaFoldDB" id="A0AAW0KTL3"/>
<reference evidence="1 2" key="1">
    <citation type="journal article" date="2018" name="Sci. Data">
        <title>The draft genome sequence of cork oak.</title>
        <authorList>
            <person name="Ramos A.M."/>
            <person name="Usie A."/>
            <person name="Barbosa P."/>
            <person name="Barros P.M."/>
            <person name="Capote T."/>
            <person name="Chaves I."/>
            <person name="Simoes F."/>
            <person name="Abreu I."/>
            <person name="Carrasquinho I."/>
            <person name="Faro C."/>
            <person name="Guimaraes J.B."/>
            <person name="Mendonca D."/>
            <person name="Nobrega F."/>
            <person name="Rodrigues L."/>
            <person name="Saibo N.J.M."/>
            <person name="Varela M.C."/>
            <person name="Egas C."/>
            <person name="Matos J."/>
            <person name="Miguel C.M."/>
            <person name="Oliveira M.M."/>
            <person name="Ricardo C.P."/>
            <person name="Goncalves S."/>
        </authorList>
    </citation>
    <scope>NUCLEOTIDE SEQUENCE [LARGE SCALE GENOMIC DNA]</scope>
    <source>
        <strain evidence="2">cv. HL8</strain>
    </source>
</reference>
<dbReference type="EMBL" id="PKMF04000232">
    <property type="protein sequence ID" value="KAK7841859.1"/>
    <property type="molecule type" value="Genomic_DNA"/>
</dbReference>
<proteinExistence type="predicted"/>
<dbReference type="Proteomes" id="UP000237347">
    <property type="component" value="Unassembled WGS sequence"/>
</dbReference>
<gene>
    <name evidence="1" type="ORF">CFP56_014796</name>
</gene>
<name>A0AAW0KTL3_QUESU</name>